<dbReference type="Proteomes" id="UP000283269">
    <property type="component" value="Unassembled WGS sequence"/>
</dbReference>
<gene>
    <name evidence="3" type="ORF">CVT25_010645</name>
</gene>
<evidence type="ECO:0000313" key="4">
    <source>
        <dbReference type="Proteomes" id="UP000283269"/>
    </source>
</evidence>
<accession>A0A409WJV9</accession>
<proteinExistence type="predicted"/>
<keyword evidence="4" id="KW-1185">Reference proteome</keyword>
<keyword evidence="2" id="KW-0472">Membrane</keyword>
<dbReference type="EMBL" id="NHYD01003407">
    <property type="protein sequence ID" value="PPQ78772.1"/>
    <property type="molecule type" value="Genomic_DNA"/>
</dbReference>
<organism evidence="3 4">
    <name type="scientific">Psilocybe cyanescens</name>
    <dbReference type="NCBI Taxonomy" id="93625"/>
    <lineage>
        <taxon>Eukaryota</taxon>
        <taxon>Fungi</taxon>
        <taxon>Dikarya</taxon>
        <taxon>Basidiomycota</taxon>
        <taxon>Agaricomycotina</taxon>
        <taxon>Agaricomycetes</taxon>
        <taxon>Agaricomycetidae</taxon>
        <taxon>Agaricales</taxon>
        <taxon>Agaricineae</taxon>
        <taxon>Strophariaceae</taxon>
        <taxon>Psilocybe</taxon>
    </lineage>
</organism>
<dbReference type="AlphaFoldDB" id="A0A409WJV9"/>
<feature type="transmembrane region" description="Helical" evidence="2">
    <location>
        <begin position="18"/>
        <end position="40"/>
    </location>
</feature>
<feature type="region of interest" description="Disordered" evidence="1">
    <location>
        <begin position="201"/>
        <end position="223"/>
    </location>
</feature>
<dbReference type="OrthoDB" id="3341843at2759"/>
<keyword evidence="2" id="KW-1133">Transmembrane helix</keyword>
<feature type="transmembrane region" description="Helical" evidence="2">
    <location>
        <begin position="118"/>
        <end position="140"/>
    </location>
</feature>
<reference evidence="3 4" key="1">
    <citation type="journal article" date="2018" name="Evol. Lett.">
        <title>Horizontal gene cluster transfer increased hallucinogenic mushroom diversity.</title>
        <authorList>
            <person name="Reynolds H.T."/>
            <person name="Vijayakumar V."/>
            <person name="Gluck-Thaler E."/>
            <person name="Korotkin H.B."/>
            <person name="Matheny P.B."/>
            <person name="Slot J.C."/>
        </authorList>
    </citation>
    <scope>NUCLEOTIDE SEQUENCE [LARGE SCALE GENOMIC DNA]</scope>
    <source>
        <strain evidence="3 4">2631</strain>
    </source>
</reference>
<dbReference type="InParanoid" id="A0A409WJV9"/>
<evidence type="ECO:0000256" key="1">
    <source>
        <dbReference type="SAM" id="MobiDB-lite"/>
    </source>
</evidence>
<evidence type="ECO:0000256" key="2">
    <source>
        <dbReference type="SAM" id="Phobius"/>
    </source>
</evidence>
<evidence type="ECO:0000313" key="3">
    <source>
        <dbReference type="EMBL" id="PPQ78772.1"/>
    </source>
</evidence>
<sequence>MSGIMVLRTYAIWGRRRLILWILTPIAIILFSSMLGITAWKTSIDYRQMRKFILSDIPAPDGKKCAIAALTIDNPRRVALLCLYIMVFLGEAVLTIIKANQHVSKVSPRWVSQLYKNGIIYCICMLCLSFANASVIFAAPYPFKPILLPLQRTLHSIFSNRVIFLIFQNRKRNASENNEDSRPRPSTYTESAMDVFTSVYPDPLETGTDEPSWQTRAQMEWVH</sequence>
<name>A0A409WJV9_PSICY</name>
<keyword evidence="2" id="KW-0812">Transmembrane</keyword>
<protein>
    <submittedName>
        <fullName evidence="3">Uncharacterized protein</fullName>
    </submittedName>
</protein>
<feature type="transmembrane region" description="Helical" evidence="2">
    <location>
        <begin position="78"/>
        <end position="97"/>
    </location>
</feature>
<comment type="caution">
    <text evidence="3">The sequence shown here is derived from an EMBL/GenBank/DDBJ whole genome shotgun (WGS) entry which is preliminary data.</text>
</comment>